<protein>
    <submittedName>
        <fullName evidence="14">Rnf electron transport complex subunit RnfB</fullName>
    </submittedName>
</protein>
<evidence type="ECO:0000256" key="8">
    <source>
        <dbReference type="ARBA" id="ARBA00022982"/>
    </source>
</evidence>
<keyword evidence="15" id="KW-1185">Reference proteome</keyword>
<evidence type="ECO:0000256" key="4">
    <source>
        <dbReference type="ARBA" id="ARBA00022519"/>
    </source>
</evidence>
<dbReference type="Gene3D" id="1.10.15.40">
    <property type="entry name" value="Electron transport complex subunit B, putative Fe-S cluster"/>
    <property type="match status" value="1"/>
</dbReference>
<evidence type="ECO:0000256" key="11">
    <source>
        <dbReference type="ARBA" id="ARBA00023136"/>
    </source>
</evidence>
<keyword evidence="7" id="KW-1278">Translocase</keyword>
<gene>
    <name evidence="14" type="primary">rnfB</name>
    <name evidence="14" type="ORF">K6753_09855</name>
</gene>
<dbReference type="SUPFAM" id="SSF54862">
    <property type="entry name" value="4Fe-4S ferredoxins"/>
    <property type="match status" value="1"/>
</dbReference>
<feature type="domain" description="4Fe-4S ferredoxin-type" evidence="12">
    <location>
        <begin position="106"/>
        <end position="134"/>
    </location>
</feature>
<evidence type="ECO:0000313" key="15">
    <source>
        <dbReference type="Proteomes" id="UP001430954"/>
    </source>
</evidence>
<keyword evidence="9" id="KW-0408">Iron</keyword>
<evidence type="ECO:0000256" key="7">
    <source>
        <dbReference type="ARBA" id="ARBA00022967"/>
    </source>
</evidence>
<dbReference type="Gene3D" id="3.30.70.20">
    <property type="match status" value="1"/>
</dbReference>
<evidence type="ECO:0000313" key="14">
    <source>
        <dbReference type="EMBL" id="MBZ4039836.1"/>
    </source>
</evidence>
<keyword evidence="11" id="KW-0472">Membrane</keyword>
<dbReference type="Pfam" id="PF14697">
    <property type="entry name" value="Fer4_21"/>
    <property type="match status" value="1"/>
</dbReference>
<dbReference type="PANTHER" id="PTHR42859:SF3">
    <property type="entry name" value="ION-TRANSLOCATING OXIDOREDUCTASE COMPLEX SUBUNIT B"/>
    <property type="match status" value="1"/>
</dbReference>
<dbReference type="PROSITE" id="PS51379">
    <property type="entry name" value="4FE4S_FER_2"/>
    <property type="match status" value="2"/>
</dbReference>
<evidence type="ECO:0000256" key="2">
    <source>
        <dbReference type="ARBA" id="ARBA00022475"/>
    </source>
</evidence>
<accession>A0ABS7T7G4</accession>
<dbReference type="InterPro" id="IPR017900">
    <property type="entry name" value="4Fe4S_Fe_S_CS"/>
</dbReference>
<name>A0ABS7T7G4_9GAMM</name>
<evidence type="ECO:0000256" key="6">
    <source>
        <dbReference type="ARBA" id="ARBA00022737"/>
    </source>
</evidence>
<dbReference type="NCBIfam" id="NF006446">
    <property type="entry name" value="PRK08764.1"/>
    <property type="match status" value="1"/>
</dbReference>
<dbReference type="NCBIfam" id="TIGR01944">
    <property type="entry name" value="rnfB"/>
    <property type="match status" value="1"/>
</dbReference>
<organism evidence="14 15">
    <name type="scientific">Novilysobacter selenitireducens</name>
    <dbReference type="NCBI Taxonomy" id="2872639"/>
    <lineage>
        <taxon>Bacteria</taxon>
        <taxon>Pseudomonadati</taxon>
        <taxon>Pseudomonadota</taxon>
        <taxon>Gammaproteobacteria</taxon>
        <taxon>Lysobacterales</taxon>
        <taxon>Lysobacteraceae</taxon>
        <taxon>Novilysobacter</taxon>
    </lineage>
</organism>
<evidence type="ECO:0000256" key="3">
    <source>
        <dbReference type="ARBA" id="ARBA00022485"/>
    </source>
</evidence>
<sequence>MTELADRLDRLLPQTQCGQCGYAGCRPYAEAMAAGDAGPERCPPGGDRGARALAHLLHVRPIPFDRDRGEHKPPQVARVVEADCIGCTKCIQACPVDAIIGGSKHMHVVIEPLCTGCELCVPVCPVDCIVLLPAH</sequence>
<keyword evidence="10" id="KW-0411">Iron-sulfur</keyword>
<keyword evidence="3" id="KW-0004">4Fe-4S</keyword>
<proteinExistence type="predicted"/>
<dbReference type="PROSITE" id="PS00198">
    <property type="entry name" value="4FE4S_FER_1"/>
    <property type="match status" value="1"/>
</dbReference>
<keyword evidence="1" id="KW-0813">Transport</keyword>
<dbReference type="InterPro" id="IPR010207">
    <property type="entry name" value="Elect_transpt_cplx_RnfB/RsxB"/>
</dbReference>
<keyword evidence="2" id="KW-1003">Cell membrane</keyword>
<evidence type="ECO:0000256" key="5">
    <source>
        <dbReference type="ARBA" id="ARBA00022723"/>
    </source>
</evidence>
<reference evidence="14 15" key="1">
    <citation type="submission" date="2021-09" db="EMBL/GenBank/DDBJ databases">
        <title>Lysobacter sp. 13A isolated from the river sediment.</title>
        <authorList>
            <person name="Liu H."/>
            <person name="Li S."/>
            <person name="Mao S."/>
        </authorList>
    </citation>
    <scope>NUCLEOTIDE SEQUENCE [LARGE SCALE GENOMIC DNA]</scope>
    <source>
        <strain evidence="14 15">13A</strain>
    </source>
</reference>
<dbReference type="PANTHER" id="PTHR42859">
    <property type="entry name" value="OXIDOREDUCTASE"/>
    <property type="match status" value="1"/>
</dbReference>
<evidence type="ECO:0000256" key="9">
    <source>
        <dbReference type="ARBA" id="ARBA00023004"/>
    </source>
</evidence>
<evidence type="ECO:0000259" key="13">
    <source>
        <dbReference type="PROSITE" id="PS51656"/>
    </source>
</evidence>
<evidence type="ECO:0000259" key="12">
    <source>
        <dbReference type="PROSITE" id="PS51379"/>
    </source>
</evidence>
<keyword evidence="4" id="KW-0997">Cell inner membrane</keyword>
<dbReference type="PROSITE" id="PS51656">
    <property type="entry name" value="4FE4S"/>
    <property type="match status" value="1"/>
</dbReference>
<keyword evidence="5" id="KW-0479">Metal-binding</keyword>
<feature type="domain" description="4Fe-4S" evidence="13">
    <location>
        <begin position="1"/>
        <end position="59"/>
    </location>
</feature>
<dbReference type="RefSeq" id="WP_223676287.1">
    <property type="nucleotide sequence ID" value="NZ_JAINZW010000004.1"/>
</dbReference>
<dbReference type="InterPro" id="IPR007202">
    <property type="entry name" value="4Fe-4S_dom"/>
</dbReference>
<dbReference type="InterPro" id="IPR017896">
    <property type="entry name" value="4Fe4S_Fe-S-bd"/>
</dbReference>
<dbReference type="Proteomes" id="UP001430954">
    <property type="component" value="Unassembled WGS sequence"/>
</dbReference>
<evidence type="ECO:0000256" key="1">
    <source>
        <dbReference type="ARBA" id="ARBA00022448"/>
    </source>
</evidence>
<keyword evidence="6" id="KW-0677">Repeat</keyword>
<feature type="domain" description="4Fe-4S ferredoxin-type" evidence="12">
    <location>
        <begin position="75"/>
        <end position="104"/>
    </location>
</feature>
<evidence type="ECO:0000256" key="10">
    <source>
        <dbReference type="ARBA" id="ARBA00023014"/>
    </source>
</evidence>
<keyword evidence="8" id="KW-0249">Electron transport</keyword>
<dbReference type="Pfam" id="PF04060">
    <property type="entry name" value="FeS"/>
    <property type="match status" value="1"/>
</dbReference>
<dbReference type="InterPro" id="IPR050294">
    <property type="entry name" value="RnfB_subfamily"/>
</dbReference>
<comment type="caution">
    <text evidence="14">The sequence shown here is derived from an EMBL/GenBank/DDBJ whole genome shotgun (WGS) entry which is preliminary data.</text>
</comment>
<dbReference type="EMBL" id="JAINZW010000004">
    <property type="protein sequence ID" value="MBZ4039836.1"/>
    <property type="molecule type" value="Genomic_DNA"/>
</dbReference>